<sequence length="217" mass="24639">MGHLRNLISAVIPLQTPIEVYIIDSVRIYVIGSFRLAIELRRLRQAPVKILLAHTENVKAARNALRDIIWQFYCGVNLSDLSNLCQGLTVPFQKIDQPCSANDFRPITCLYSVDKILTAVFHMLIESQIDNGFILEKLVLHSNGKLCCWHIGINYSTRGYRDLCETVKGYISVNRMSAINRLTKWGMLVHCELHTKATGQFPNLAYNGNGYIWVQTA</sequence>
<evidence type="ECO:0000313" key="1">
    <source>
        <dbReference type="EMBL" id="KII64950.1"/>
    </source>
</evidence>
<evidence type="ECO:0000313" key="2">
    <source>
        <dbReference type="Proteomes" id="UP000031668"/>
    </source>
</evidence>
<organism evidence="1 2">
    <name type="scientific">Thelohanellus kitauei</name>
    <name type="common">Myxosporean</name>
    <dbReference type="NCBI Taxonomy" id="669202"/>
    <lineage>
        <taxon>Eukaryota</taxon>
        <taxon>Metazoa</taxon>
        <taxon>Cnidaria</taxon>
        <taxon>Myxozoa</taxon>
        <taxon>Myxosporea</taxon>
        <taxon>Bivalvulida</taxon>
        <taxon>Platysporina</taxon>
        <taxon>Myxobolidae</taxon>
        <taxon>Thelohanellus</taxon>
    </lineage>
</organism>
<keyword evidence="2" id="KW-1185">Reference proteome</keyword>
<accession>A0A0C2MKN2</accession>
<name>A0A0C2MKN2_THEKT</name>
<proteinExistence type="predicted"/>
<protein>
    <submittedName>
        <fullName evidence="1">Uncharacterized protein</fullName>
    </submittedName>
</protein>
<reference evidence="1 2" key="1">
    <citation type="journal article" date="2014" name="Genome Biol. Evol.">
        <title>The genome of the myxosporean Thelohanellus kitauei shows adaptations to nutrient acquisition within its fish host.</title>
        <authorList>
            <person name="Yang Y."/>
            <person name="Xiong J."/>
            <person name="Zhou Z."/>
            <person name="Huo F."/>
            <person name="Miao W."/>
            <person name="Ran C."/>
            <person name="Liu Y."/>
            <person name="Zhang J."/>
            <person name="Feng J."/>
            <person name="Wang M."/>
            <person name="Wang M."/>
            <person name="Wang L."/>
            <person name="Yao B."/>
        </authorList>
    </citation>
    <scope>NUCLEOTIDE SEQUENCE [LARGE SCALE GENOMIC DNA]</scope>
    <source>
        <strain evidence="1">Wuqing</strain>
    </source>
</reference>
<dbReference type="OrthoDB" id="2194416at2759"/>
<dbReference type="AlphaFoldDB" id="A0A0C2MKN2"/>
<gene>
    <name evidence="1" type="ORF">RF11_08437</name>
</gene>
<comment type="caution">
    <text evidence="1">The sequence shown here is derived from an EMBL/GenBank/DDBJ whole genome shotgun (WGS) entry which is preliminary data.</text>
</comment>
<dbReference type="EMBL" id="JWZT01004055">
    <property type="protein sequence ID" value="KII64950.1"/>
    <property type="molecule type" value="Genomic_DNA"/>
</dbReference>
<dbReference type="Proteomes" id="UP000031668">
    <property type="component" value="Unassembled WGS sequence"/>
</dbReference>